<gene>
    <name evidence="3" type="ORF">NSMM_340027</name>
</gene>
<proteinExistence type="predicted"/>
<dbReference type="STRING" id="51642.NSMM_340027"/>
<dbReference type="GO" id="GO:0032153">
    <property type="term" value="C:cell division site"/>
    <property type="evidence" value="ECO:0007669"/>
    <property type="project" value="TreeGrafter"/>
</dbReference>
<dbReference type="PANTHER" id="PTHR38687:SF1">
    <property type="entry name" value="CELL DIVISION PROTEIN DEDD"/>
    <property type="match status" value="1"/>
</dbReference>
<evidence type="ECO:0000259" key="2">
    <source>
        <dbReference type="PROSITE" id="PS51724"/>
    </source>
</evidence>
<feature type="domain" description="SPOR" evidence="2">
    <location>
        <begin position="144"/>
        <end position="222"/>
    </location>
</feature>
<keyword evidence="1" id="KW-0472">Membrane</keyword>
<dbReference type="GO" id="GO:0032506">
    <property type="term" value="P:cytokinetic process"/>
    <property type="evidence" value="ECO:0007669"/>
    <property type="project" value="TreeGrafter"/>
</dbReference>
<accession>A0A1G5SEW9</accession>
<dbReference type="Proteomes" id="UP000198729">
    <property type="component" value="Unassembled WGS sequence"/>
</dbReference>
<dbReference type="Gene3D" id="3.30.70.1070">
    <property type="entry name" value="Sporulation related repeat"/>
    <property type="match status" value="1"/>
</dbReference>
<evidence type="ECO:0000313" key="4">
    <source>
        <dbReference type="Proteomes" id="UP000198729"/>
    </source>
</evidence>
<keyword evidence="4" id="KW-1185">Reference proteome</keyword>
<feature type="transmembrane region" description="Helical" evidence="1">
    <location>
        <begin position="20"/>
        <end position="38"/>
    </location>
</feature>
<reference evidence="3 4" key="1">
    <citation type="submission" date="2016-10" db="EMBL/GenBank/DDBJ databases">
        <authorList>
            <person name="de Groot N.N."/>
        </authorList>
    </citation>
    <scope>NUCLEOTIDE SEQUENCE [LARGE SCALE GENOMIC DNA]</scope>
    <source>
        <strain evidence="3">1</strain>
    </source>
</reference>
<dbReference type="EMBL" id="FMWO01000041">
    <property type="protein sequence ID" value="SCZ85091.1"/>
    <property type="molecule type" value="Genomic_DNA"/>
</dbReference>
<protein>
    <submittedName>
        <fullName evidence="3">Putative transmembrane protein</fullName>
    </submittedName>
</protein>
<organism evidence="3 4">
    <name type="scientific">Nitrosomonas mobilis</name>
    <dbReference type="NCBI Taxonomy" id="51642"/>
    <lineage>
        <taxon>Bacteria</taxon>
        <taxon>Pseudomonadati</taxon>
        <taxon>Pseudomonadota</taxon>
        <taxon>Betaproteobacteria</taxon>
        <taxon>Nitrosomonadales</taxon>
        <taxon>Nitrosomonadaceae</taxon>
        <taxon>Nitrosomonas</taxon>
    </lineage>
</organism>
<sequence length="222" mass="24372">MNRNISEEENLLRKRARRRLVGAITLVILAVVFLPMILDDEPKPEQQEIDILIPPENLVDESYPWMTPEDDLVLGGNKPSLPQEELPLPFSDDMPAMTADTLPDSVNMRGQIPIPAKKPAHILTVTQPAPEKKTITESATSAIKNSDGAYVIQLGAFSDPSKASLQKQNLIASGVNAYTETIKIGGNEMTRVRIGPFATRELAEIEHDRLKQLGLSGVVTSK</sequence>
<dbReference type="InterPro" id="IPR007730">
    <property type="entry name" value="SPOR-like_dom"/>
</dbReference>
<keyword evidence="1 3" id="KW-0812">Transmembrane</keyword>
<evidence type="ECO:0000256" key="1">
    <source>
        <dbReference type="SAM" id="Phobius"/>
    </source>
</evidence>
<dbReference type="InterPro" id="IPR036680">
    <property type="entry name" value="SPOR-like_sf"/>
</dbReference>
<dbReference type="PANTHER" id="PTHR38687">
    <property type="entry name" value="CELL DIVISION PROTEIN DEDD-RELATED"/>
    <property type="match status" value="1"/>
</dbReference>
<dbReference type="SUPFAM" id="SSF110997">
    <property type="entry name" value="Sporulation related repeat"/>
    <property type="match status" value="1"/>
</dbReference>
<name>A0A1G5SEW9_9PROT</name>
<dbReference type="Pfam" id="PF05036">
    <property type="entry name" value="SPOR"/>
    <property type="match status" value="1"/>
</dbReference>
<dbReference type="PROSITE" id="PS51724">
    <property type="entry name" value="SPOR"/>
    <property type="match status" value="1"/>
</dbReference>
<dbReference type="GO" id="GO:0030428">
    <property type="term" value="C:cell septum"/>
    <property type="evidence" value="ECO:0007669"/>
    <property type="project" value="TreeGrafter"/>
</dbReference>
<evidence type="ECO:0000313" key="3">
    <source>
        <dbReference type="EMBL" id="SCZ85091.1"/>
    </source>
</evidence>
<dbReference type="AlphaFoldDB" id="A0A1G5SEW9"/>
<dbReference type="InterPro" id="IPR052521">
    <property type="entry name" value="Cell_div_SPOR-domain"/>
</dbReference>
<dbReference type="RefSeq" id="WP_090285085.1">
    <property type="nucleotide sequence ID" value="NZ_FMWO01000041.1"/>
</dbReference>
<dbReference type="GO" id="GO:0042834">
    <property type="term" value="F:peptidoglycan binding"/>
    <property type="evidence" value="ECO:0007669"/>
    <property type="project" value="InterPro"/>
</dbReference>
<keyword evidence="1" id="KW-1133">Transmembrane helix</keyword>
<dbReference type="OrthoDB" id="8563804at2"/>